<feature type="transmembrane region" description="Helical" evidence="2">
    <location>
        <begin position="145"/>
        <end position="167"/>
    </location>
</feature>
<dbReference type="Proteomes" id="UP000663882">
    <property type="component" value="Unassembled WGS sequence"/>
</dbReference>
<keyword evidence="2" id="KW-0472">Membrane</keyword>
<feature type="compositionally biased region" description="Low complexity" evidence="1">
    <location>
        <begin position="267"/>
        <end position="281"/>
    </location>
</feature>
<evidence type="ECO:0000256" key="3">
    <source>
        <dbReference type="SAM" id="SignalP"/>
    </source>
</evidence>
<feature type="chain" id="PRO_5032513946" evidence="3">
    <location>
        <begin position="20"/>
        <end position="384"/>
    </location>
</feature>
<accession>A0A814V740</accession>
<feature type="region of interest" description="Disordered" evidence="1">
    <location>
        <begin position="361"/>
        <end position="384"/>
    </location>
</feature>
<feature type="compositionally biased region" description="Polar residues" evidence="1">
    <location>
        <begin position="234"/>
        <end position="246"/>
    </location>
</feature>
<reference evidence="4" key="1">
    <citation type="submission" date="2021-02" db="EMBL/GenBank/DDBJ databases">
        <authorList>
            <person name="Nowell W R."/>
        </authorList>
    </citation>
    <scope>NUCLEOTIDE SEQUENCE</scope>
</reference>
<feature type="region of interest" description="Disordered" evidence="1">
    <location>
        <begin position="213"/>
        <end position="288"/>
    </location>
</feature>
<feature type="region of interest" description="Disordered" evidence="1">
    <location>
        <begin position="334"/>
        <end position="353"/>
    </location>
</feature>
<dbReference type="EMBL" id="CAJNOO010001659">
    <property type="protein sequence ID" value="CAF1184028.1"/>
    <property type="molecule type" value="Genomic_DNA"/>
</dbReference>
<evidence type="ECO:0000256" key="2">
    <source>
        <dbReference type="SAM" id="Phobius"/>
    </source>
</evidence>
<keyword evidence="2" id="KW-1133">Transmembrane helix</keyword>
<gene>
    <name evidence="4" type="ORF">RFH988_LOCUS23673</name>
</gene>
<dbReference type="AlphaFoldDB" id="A0A814V740"/>
<organism evidence="4 5">
    <name type="scientific">Rotaria sordida</name>
    <dbReference type="NCBI Taxonomy" id="392033"/>
    <lineage>
        <taxon>Eukaryota</taxon>
        <taxon>Metazoa</taxon>
        <taxon>Spiralia</taxon>
        <taxon>Gnathifera</taxon>
        <taxon>Rotifera</taxon>
        <taxon>Eurotatoria</taxon>
        <taxon>Bdelloidea</taxon>
        <taxon>Philodinida</taxon>
        <taxon>Philodinidae</taxon>
        <taxon>Rotaria</taxon>
    </lineage>
</organism>
<keyword evidence="3" id="KW-0732">Signal</keyword>
<feature type="signal peptide" evidence="3">
    <location>
        <begin position="1"/>
        <end position="19"/>
    </location>
</feature>
<sequence>MEYLYTLLLLISCISYIHAQKFTEESPYMVIRLMDVKIHEWKQDMLDRLEKVLDAELKYSDEKKGIQCRSIDFEQEAGYPRQDSRFLDLSVRGLCKDEKGKMHNIDKGLMTVAIERNVDAVEEVTSGTIYRVGNVQFYKRDRNKLNLIIIPISIGLTVLLFVITFVLRRLRRAQKHRHIVAELQKKKEANAKKALPTVANIDPHANEKQRLLQLDPNVVGNASDTLGSPKEFTNDQYTNTPRTNPSGGDYNREYKGPPITPTKESRTLNNNQNNDTSLQNQRSNRPDRERMHVPYENDARLLPSQSQPQYAQQYPDMIPMQEQQPRVVVRTVRDDGNQPPYYQKYEEPSTKFVPIPVQVERSGPHQRFASPPYHSDPYYRHTNA</sequence>
<comment type="caution">
    <text evidence="4">The sequence shown here is derived from an EMBL/GenBank/DDBJ whole genome shotgun (WGS) entry which is preliminary data.</text>
</comment>
<protein>
    <submittedName>
        <fullName evidence="4">Uncharacterized protein</fullName>
    </submittedName>
</protein>
<keyword evidence="2" id="KW-0812">Transmembrane</keyword>
<evidence type="ECO:0000313" key="5">
    <source>
        <dbReference type="Proteomes" id="UP000663882"/>
    </source>
</evidence>
<dbReference type="OrthoDB" id="10006659at2759"/>
<proteinExistence type="predicted"/>
<name>A0A814V740_9BILA</name>
<evidence type="ECO:0000313" key="4">
    <source>
        <dbReference type="EMBL" id="CAF1184028.1"/>
    </source>
</evidence>
<evidence type="ECO:0000256" key="1">
    <source>
        <dbReference type="SAM" id="MobiDB-lite"/>
    </source>
</evidence>